<name>A0A9Q8QJR2_9HYPO</name>
<organism evidence="2 3">
    <name type="scientific">Purpureocillium takamizusanense</name>
    <dbReference type="NCBI Taxonomy" id="2060973"/>
    <lineage>
        <taxon>Eukaryota</taxon>
        <taxon>Fungi</taxon>
        <taxon>Dikarya</taxon>
        <taxon>Ascomycota</taxon>
        <taxon>Pezizomycotina</taxon>
        <taxon>Sordariomycetes</taxon>
        <taxon>Hypocreomycetidae</taxon>
        <taxon>Hypocreales</taxon>
        <taxon>Ophiocordycipitaceae</taxon>
        <taxon>Purpureocillium</taxon>
    </lineage>
</organism>
<proteinExistence type="predicted"/>
<dbReference type="AlphaFoldDB" id="A0A9Q8QJR2"/>
<evidence type="ECO:0000256" key="1">
    <source>
        <dbReference type="SAM" id="MobiDB-lite"/>
    </source>
</evidence>
<keyword evidence="3" id="KW-1185">Reference proteome</keyword>
<dbReference type="Proteomes" id="UP000829364">
    <property type="component" value="Chromosome 6"/>
</dbReference>
<feature type="region of interest" description="Disordered" evidence="1">
    <location>
        <begin position="157"/>
        <end position="178"/>
    </location>
</feature>
<reference evidence="2" key="1">
    <citation type="submission" date="2021-11" db="EMBL/GenBank/DDBJ databases">
        <title>Purpureocillium_takamizusanense_genome.</title>
        <authorList>
            <person name="Nguyen N.-H."/>
        </authorList>
    </citation>
    <scope>NUCLEOTIDE SEQUENCE</scope>
    <source>
        <strain evidence="2">PT3</strain>
    </source>
</reference>
<protein>
    <submittedName>
        <fullName evidence="2">Uncharacterized protein</fullName>
    </submittedName>
</protein>
<dbReference type="GeneID" id="72068545"/>
<dbReference type="RefSeq" id="XP_047843998.1">
    <property type="nucleotide sequence ID" value="XM_047988007.1"/>
</dbReference>
<gene>
    <name evidence="2" type="ORF">JDV02_006596</name>
</gene>
<sequence>MDETLRSQAEADSLLDSLEINSGYHSWLNSPPEADNPFRLQGIINDRLRPCASSVAAGGAKRDRHSLRRLETSSKALYRVRGGASAGRWAGGAKIILEVVCSLPDPPQNGRCQDGLPNMPVQMMDENVATICAPANMCRLVGNVESKDKGKNAIYSSHRPAARLRDLSTPPAPQSRVS</sequence>
<dbReference type="KEGG" id="ptkz:JDV02_006596"/>
<dbReference type="EMBL" id="CP086359">
    <property type="protein sequence ID" value="UNI20517.1"/>
    <property type="molecule type" value="Genomic_DNA"/>
</dbReference>
<evidence type="ECO:0000313" key="3">
    <source>
        <dbReference type="Proteomes" id="UP000829364"/>
    </source>
</evidence>
<evidence type="ECO:0000313" key="2">
    <source>
        <dbReference type="EMBL" id="UNI20517.1"/>
    </source>
</evidence>
<accession>A0A9Q8QJR2</accession>